<protein>
    <submittedName>
        <fullName evidence="5">GNAT family N-acetyltransferase</fullName>
    </submittedName>
</protein>
<keyword evidence="2 5" id="KW-0808">Transferase</keyword>
<dbReference type="InterPro" id="IPR000182">
    <property type="entry name" value="GNAT_dom"/>
</dbReference>
<dbReference type="Gene3D" id="3.40.630.30">
    <property type="match status" value="1"/>
</dbReference>
<evidence type="ECO:0000256" key="2">
    <source>
        <dbReference type="ARBA" id="ARBA00022679"/>
    </source>
</evidence>
<dbReference type="PANTHER" id="PTHR10545:SF29">
    <property type="entry name" value="GH14572P-RELATED"/>
    <property type="match status" value="1"/>
</dbReference>
<dbReference type="KEGG" id="fpf:DCC35_02425"/>
<comment type="similarity">
    <text evidence="1">Belongs to the acetyltransferase family.</text>
</comment>
<dbReference type="PANTHER" id="PTHR10545">
    <property type="entry name" value="DIAMINE N-ACETYLTRANSFERASE"/>
    <property type="match status" value="1"/>
</dbReference>
<evidence type="ECO:0000259" key="4">
    <source>
        <dbReference type="PROSITE" id="PS51186"/>
    </source>
</evidence>
<keyword evidence="3" id="KW-0012">Acyltransferase</keyword>
<dbReference type="InterPro" id="IPR051016">
    <property type="entry name" value="Diverse_Substrate_AcTransf"/>
</dbReference>
<keyword evidence="6" id="KW-1185">Reference proteome</keyword>
<dbReference type="GO" id="GO:0008080">
    <property type="term" value="F:N-acetyltransferase activity"/>
    <property type="evidence" value="ECO:0007669"/>
    <property type="project" value="TreeGrafter"/>
</dbReference>
<dbReference type="FunFam" id="3.40.630.30:FF:000064">
    <property type="entry name" value="GNAT family acetyltransferase"/>
    <property type="match status" value="1"/>
</dbReference>
<evidence type="ECO:0000256" key="1">
    <source>
        <dbReference type="ARBA" id="ARBA00008694"/>
    </source>
</evidence>
<evidence type="ECO:0000313" key="5">
    <source>
        <dbReference type="EMBL" id="QCK13691.1"/>
    </source>
</evidence>
<evidence type="ECO:0000256" key="3">
    <source>
        <dbReference type="ARBA" id="ARBA00023315"/>
    </source>
</evidence>
<accession>A0A4D7JDE9</accession>
<dbReference type="InterPro" id="IPR016181">
    <property type="entry name" value="Acyl_CoA_acyltransferase"/>
</dbReference>
<dbReference type="Proteomes" id="UP000298616">
    <property type="component" value="Chromosome"/>
</dbReference>
<organism evidence="5 6">
    <name type="scientific">Mangrovivirga cuniculi</name>
    <dbReference type="NCBI Taxonomy" id="2715131"/>
    <lineage>
        <taxon>Bacteria</taxon>
        <taxon>Pseudomonadati</taxon>
        <taxon>Bacteroidota</taxon>
        <taxon>Cytophagia</taxon>
        <taxon>Cytophagales</taxon>
        <taxon>Mangrovivirgaceae</taxon>
        <taxon>Mangrovivirga</taxon>
    </lineage>
</organism>
<feature type="domain" description="N-acetyltransferase" evidence="4">
    <location>
        <begin position="2"/>
        <end position="160"/>
    </location>
</feature>
<dbReference type="EMBL" id="CP028923">
    <property type="protein sequence ID" value="QCK13691.1"/>
    <property type="molecule type" value="Genomic_DNA"/>
</dbReference>
<dbReference type="SUPFAM" id="SSF55729">
    <property type="entry name" value="Acyl-CoA N-acyltransferases (Nat)"/>
    <property type="match status" value="1"/>
</dbReference>
<dbReference type="CDD" id="cd04301">
    <property type="entry name" value="NAT_SF"/>
    <property type="match status" value="1"/>
</dbReference>
<dbReference type="Pfam" id="PF00583">
    <property type="entry name" value="Acetyltransf_1"/>
    <property type="match status" value="1"/>
</dbReference>
<sequence>MVEIRDGKIEDIPQVFELVNELAVYEKAPHEVDNSIEEMIKDGFGDNPSFGLIVAEDTSINKIIGIVIHYIRYSTWKGRCLYLEDLIVTEKRRGEGHGLKLFNAYVEKGQQLGVNQMMWQVLDWNTPAIEFYKKLGANIETEWYNCKLEKDGIETFFNNKATK</sequence>
<name>A0A4D7JDE9_9BACT</name>
<proteinExistence type="inferred from homology"/>
<dbReference type="PROSITE" id="PS51186">
    <property type="entry name" value="GNAT"/>
    <property type="match status" value="1"/>
</dbReference>
<dbReference type="RefSeq" id="WP_137089289.1">
    <property type="nucleotide sequence ID" value="NZ_CP028923.1"/>
</dbReference>
<gene>
    <name evidence="5" type="ORF">DCC35_02425</name>
</gene>
<dbReference type="OrthoDB" id="9805924at2"/>
<dbReference type="AlphaFoldDB" id="A0A4D7JDE9"/>
<evidence type="ECO:0000313" key="6">
    <source>
        <dbReference type="Proteomes" id="UP000298616"/>
    </source>
</evidence>
<reference evidence="5 6" key="1">
    <citation type="submission" date="2018-04" db="EMBL/GenBank/DDBJ databases">
        <title>Complete genome uncultured novel isolate.</title>
        <authorList>
            <person name="Merlino G."/>
        </authorList>
    </citation>
    <scope>NUCLEOTIDE SEQUENCE [LARGE SCALE GENOMIC DNA]</scope>
    <source>
        <strain evidence="6">R1DC9</strain>
    </source>
</reference>